<dbReference type="Gene3D" id="3.40.120.10">
    <property type="entry name" value="Alpha-D-Glucose-1,6-Bisphosphate, subunit A, domain 3"/>
    <property type="match status" value="3"/>
</dbReference>
<evidence type="ECO:0000256" key="3">
    <source>
        <dbReference type="ARBA" id="ARBA00022553"/>
    </source>
</evidence>
<dbReference type="InterPro" id="IPR005844">
    <property type="entry name" value="A-D-PHexomutase_a/b/a-I"/>
</dbReference>
<keyword evidence="6" id="KW-0413">Isomerase</keyword>
<comment type="similarity">
    <text evidence="2 7">Belongs to the phosphohexose mutase family.</text>
</comment>
<sequence>MDTNEIIARAKQYIAQETNEVFRSEVEKLVKDNDIKELEERFYQSLEFGTGGLRGIIGGGTNRMNTLMIHKATQGLANYCIKALPEQAAAGKLSAAIAYDSRKYSDVFAEETACIFAANGFTVYLFTSLRPTPELSFAIRTFGCTTGVVVTASHNPPQYNGYKAYWSDGAQVTPPHDTGIIDEVNKVNSIKIISKDEGVRQGKIILIDNDVDEKYWAMCKRQLFRPELIKQKAKDVRVVYTPLHGTGAMHVEKVLGDLGLTVITVPEQRKPDGNFPTVEKPNPEEAPALKMAIELAKKEKADAVMATDPDADRFGSAVPAANGEWVLISGNQMGVLFTDYIIVSRKELNKMPKNPAIIRSIVTSPMVDYIAKANGVHVDECLTGFKWIASVMNRYDTKRDYNYIFGFEESYGYNVETEVRDKDGVSASAMCAEMTLYWRSQGKSLLERLEELYKTYGYFEDRAISKNFLGASGVQTMKAIMSKLRKEGLKTLGGKKVVMIRDVGEGFSYDPENPHKKQKLDIPSSNVLQFFLEDGSIVSARPSGTEPKIKFYINAVVLDSPSLDAAKKDADKLCSAIEKEIQAVLDAS</sequence>
<dbReference type="PATRIC" id="fig|1125699.3.peg.1562"/>
<evidence type="ECO:0000259" key="8">
    <source>
        <dbReference type="Pfam" id="PF02878"/>
    </source>
</evidence>
<dbReference type="PANTHER" id="PTHR45745">
    <property type="entry name" value="PHOSPHOMANNOMUTASE 45A"/>
    <property type="match status" value="1"/>
</dbReference>
<dbReference type="GO" id="GO:0006166">
    <property type="term" value="P:purine ribonucleoside salvage"/>
    <property type="evidence" value="ECO:0007669"/>
    <property type="project" value="TreeGrafter"/>
</dbReference>
<evidence type="ECO:0000256" key="2">
    <source>
        <dbReference type="ARBA" id="ARBA00010231"/>
    </source>
</evidence>
<reference evidence="11 12" key="1">
    <citation type="submission" date="2013-04" db="EMBL/GenBank/DDBJ databases">
        <title>The Genome Sequence of Treponema maltophilum ATCC 51939.</title>
        <authorList>
            <consortium name="The Broad Institute Genomics Platform"/>
            <person name="Earl A."/>
            <person name="Ward D."/>
            <person name="Feldgarden M."/>
            <person name="Gevers D."/>
            <person name="Leonetti C."/>
            <person name="Blanton J.M."/>
            <person name="Dewhirst F.E."/>
            <person name="Izard J."/>
            <person name="Walker B."/>
            <person name="Young S."/>
            <person name="Zeng Q."/>
            <person name="Gargeya S."/>
            <person name="Fitzgerald M."/>
            <person name="Haas B."/>
            <person name="Abouelleil A."/>
            <person name="Allen A.W."/>
            <person name="Alvarado L."/>
            <person name="Arachchi H.M."/>
            <person name="Berlin A.M."/>
            <person name="Chapman S.B."/>
            <person name="Gainer-Dewar J."/>
            <person name="Goldberg J."/>
            <person name="Griggs A."/>
            <person name="Gujja S."/>
            <person name="Hansen M."/>
            <person name="Howarth C."/>
            <person name="Imamovic A."/>
            <person name="Ireland A."/>
            <person name="Larimer J."/>
            <person name="McCowan C."/>
            <person name="Murphy C."/>
            <person name="Pearson M."/>
            <person name="Poon T.W."/>
            <person name="Priest M."/>
            <person name="Roberts A."/>
            <person name="Saif S."/>
            <person name="Shea T."/>
            <person name="Sisk P."/>
            <person name="Sykes S."/>
            <person name="Wortman J."/>
            <person name="Nusbaum C."/>
            <person name="Birren B."/>
        </authorList>
    </citation>
    <scope>NUCLEOTIDE SEQUENCE [LARGE SCALE GENOMIC DNA]</scope>
    <source>
        <strain evidence="11 12">ATCC 51939</strain>
    </source>
</reference>
<organism evidence="11 12">
    <name type="scientific">Treponema maltophilum ATCC 51939</name>
    <dbReference type="NCBI Taxonomy" id="1125699"/>
    <lineage>
        <taxon>Bacteria</taxon>
        <taxon>Pseudomonadati</taxon>
        <taxon>Spirochaetota</taxon>
        <taxon>Spirochaetia</taxon>
        <taxon>Spirochaetales</taxon>
        <taxon>Treponemataceae</taxon>
        <taxon>Treponema</taxon>
    </lineage>
</organism>
<dbReference type="EMBL" id="ATFF01000006">
    <property type="protein sequence ID" value="EPF31207.1"/>
    <property type="molecule type" value="Genomic_DNA"/>
</dbReference>
<evidence type="ECO:0000256" key="5">
    <source>
        <dbReference type="ARBA" id="ARBA00022842"/>
    </source>
</evidence>
<dbReference type="Proteomes" id="UP000014541">
    <property type="component" value="Unassembled WGS sequence"/>
</dbReference>
<proteinExistence type="inferred from homology"/>
<dbReference type="InterPro" id="IPR036900">
    <property type="entry name" value="A-D-PHexomutase_C_sf"/>
</dbReference>
<dbReference type="Pfam" id="PF02880">
    <property type="entry name" value="PGM_PMM_III"/>
    <property type="match status" value="1"/>
</dbReference>
<dbReference type="eggNOG" id="COG1109">
    <property type="taxonomic scope" value="Bacteria"/>
</dbReference>
<protein>
    <recommendedName>
        <fullName evidence="13">Phosphoglucomutase</fullName>
    </recommendedName>
</protein>
<feature type="domain" description="Alpha-D-phosphohexomutase alpha/beta/alpha" evidence="10">
    <location>
        <begin position="330"/>
        <end position="456"/>
    </location>
</feature>
<dbReference type="GO" id="GO:0008973">
    <property type="term" value="F:phosphopentomutase activity"/>
    <property type="evidence" value="ECO:0007669"/>
    <property type="project" value="TreeGrafter"/>
</dbReference>
<dbReference type="SUPFAM" id="SSF55957">
    <property type="entry name" value="Phosphoglucomutase, C-terminal domain"/>
    <property type="match status" value="1"/>
</dbReference>
<feature type="domain" description="Alpha-D-phosphohexomutase alpha/beta/alpha" evidence="8">
    <location>
        <begin position="47"/>
        <end position="188"/>
    </location>
</feature>
<evidence type="ECO:0000256" key="1">
    <source>
        <dbReference type="ARBA" id="ARBA00001946"/>
    </source>
</evidence>
<evidence type="ECO:0000313" key="11">
    <source>
        <dbReference type="EMBL" id="EPF31207.1"/>
    </source>
</evidence>
<evidence type="ECO:0000256" key="7">
    <source>
        <dbReference type="RuleBase" id="RU004326"/>
    </source>
</evidence>
<dbReference type="CDD" id="cd05799">
    <property type="entry name" value="PGM2"/>
    <property type="match status" value="1"/>
</dbReference>
<comment type="caution">
    <text evidence="11">The sequence shown here is derived from an EMBL/GenBank/DDBJ whole genome shotgun (WGS) entry which is preliminary data.</text>
</comment>
<dbReference type="HOGENOM" id="CLU_016950_0_0_12"/>
<keyword evidence="12" id="KW-1185">Reference proteome</keyword>
<evidence type="ECO:0008006" key="13">
    <source>
        <dbReference type="Google" id="ProtNLM"/>
    </source>
</evidence>
<dbReference type="OrthoDB" id="9806956at2"/>
<dbReference type="Pfam" id="PF02879">
    <property type="entry name" value="PGM_PMM_II"/>
    <property type="match status" value="1"/>
</dbReference>
<evidence type="ECO:0000259" key="9">
    <source>
        <dbReference type="Pfam" id="PF02879"/>
    </source>
</evidence>
<dbReference type="InterPro" id="IPR016066">
    <property type="entry name" value="A-D-PHexomutase_CS"/>
</dbReference>
<evidence type="ECO:0000256" key="6">
    <source>
        <dbReference type="ARBA" id="ARBA00023235"/>
    </source>
</evidence>
<dbReference type="GO" id="GO:0000287">
    <property type="term" value="F:magnesium ion binding"/>
    <property type="evidence" value="ECO:0007669"/>
    <property type="project" value="InterPro"/>
</dbReference>
<keyword evidence="4 7" id="KW-0479">Metal-binding</keyword>
<comment type="cofactor">
    <cofactor evidence="1">
        <name>Mg(2+)</name>
        <dbReference type="ChEBI" id="CHEBI:18420"/>
    </cofactor>
</comment>
<dbReference type="GO" id="GO:0005975">
    <property type="term" value="P:carbohydrate metabolic process"/>
    <property type="evidence" value="ECO:0007669"/>
    <property type="project" value="InterPro"/>
</dbReference>
<dbReference type="Gene3D" id="3.30.310.50">
    <property type="entry name" value="Alpha-D-phosphohexomutase, C-terminal domain"/>
    <property type="match status" value="1"/>
</dbReference>
<dbReference type="PROSITE" id="PS00710">
    <property type="entry name" value="PGM_PMM"/>
    <property type="match status" value="1"/>
</dbReference>
<name>S3KG47_TREMA</name>
<dbReference type="InterPro" id="IPR005846">
    <property type="entry name" value="A-D-PHexomutase_a/b/a-III"/>
</dbReference>
<dbReference type="InterPro" id="IPR005841">
    <property type="entry name" value="Alpha-D-phosphohexomutase_SF"/>
</dbReference>
<keyword evidence="5 7" id="KW-0460">Magnesium</keyword>
<dbReference type="RefSeq" id="WP_016525818.1">
    <property type="nucleotide sequence ID" value="NZ_KE332518.1"/>
</dbReference>
<dbReference type="Pfam" id="PF02878">
    <property type="entry name" value="PGM_PMM_I"/>
    <property type="match status" value="1"/>
</dbReference>
<accession>S3KG47</accession>
<keyword evidence="3" id="KW-0597">Phosphoprotein</keyword>
<dbReference type="InterPro" id="IPR016055">
    <property type="entry name" value="A-D-PHexomutase_a/b/a-I/II/III"/>
</dbReference>
<dbReference type="SUPFAM" id="SSF53738">
    <property type="entry name" value="Phosphoglucomutase, first 3 domains"/>
    <property type="match status" value="3"/>
</dbReference>
<dbReference type="InterPro" id="IPR005845">
    <property type="entry name" value="A-D-PHexomutase_a/b/a-II"/>
</dbReference>
<dbReference type="AlphaFoldDB" id="S3KG47"/>
<gene>
    <name evidence="11" type="ORF">HMPREF9194_01550</name>
</gene>
<evidence type="ECO:0000259" key="10">
    <source>
        <dbReference type="Pfam" id="PF02880"/>
    </source>
</evidence>
<feature type="domain" description="Alpha-D-phosphohexomutase alpha/beta/alpha" evidence="9">
    <location>
        <begin position="215"/>
        <end position="317"/>
    </location>
</feature>
<dbReference type="STRING" id="1125699.HMPREF9194_01550"/>
<evidence type="ECO:0000313" key="12">
    <source>
        <dbReference type="Proteomes" id="UP000014541"/>
    </source>
</evidence>
<dbReference type="PANTHER" id="PTHR45745:SF1">
    <property type="entry name" value="PHOSPHOGLUCOMUTASE 2B-RELATED"/>
    <property type="match status" value="1"/>
</dbReference>
<evidence type="ECO:0000256" key="4">
    <source>
        <dbReference type="ARBA" id="ARBA00022723"/>
    </source>
</evidence>
<dbReference type="PRINTS" id="PR00509">
    <property type="entry name" value="PGMPMM"/>
</dbReference>